<gene>
    <name evidence="2" type="ORF">RUN39_v1_140059</name>
</gene>
<evidence type="ECO:0000313" key="2">
    <source>
        <dbReference type="EMBL" id="CUV11487.1"/>
    </source>
</evidence>
<dbReference type="AlphaFoldDB" id="A0A0S4TPR2"/>
<feature type="compositionally biased region" description="Polar residues" evidence="1">
    <location>
        <begin position="1"/>
        <end position="25"/>
    </location>
</feature>
<sequence length="120" mass="13002">MVRIFRSNSTSTHAPPTSDGTSASPESAPKTLPRSASFPMAALRKKAGRMLGLTSSPKAPKNRGAESWVAERFAATVRIATVCFAMVRCVTVRDAAIRFHTVRTVQIVGGPRAERHPAWR</sequence>
<feature type="region of interest" description="Disordered" evidence="1">
    <location>
        <begin position="1"/>
        <end position="38"/>
    </location>
</feature>
<protein>
    <submittedName>
        <fullName evidence="2">Uncharacterized protein</fullName>
    </submittedName>
</protein>
<proteinExistence type="predicted"/>
<dbReference type="EMBL" id="LN899819">
    <property type="protein sequence ID" value="CUV11487.1"/>
    <property type="molecule type" value="Genomic_DNA"/>
</dbReference>
<reference evidence="2" key="1">
    <citation type="submission" date="2015-10" db="EMBL/GenBank/DDBJ databases">
        <authorList>
            <person name="Gilbert D.G."/>
        </authorList>
    </citation>
    <scope>NUCLEOTIDE SEQUENCE</scope>
    <source>
        <strain evidence="2">Phyl III-seqv23</strain>
    </source>
</reference>
<name>A0A0S4TPR2_RALSL</name>
<accession>A0A0S4TPR2</accession>
<evidence type="ECO:0000256" key="1">
    <source>
        <dbReference type="SAM" id="MobiDB-lite"/>
    </source>
</evidence>
<organism evidence="2">
    <name type="scientific">Ralstonia solanacearum</name>
    <name type="common">Pseudomonas solanacearum</name>
    <dbReference type="NCBI Taxonomy" id="305"/>
    <lineage>
        <taxon>Bacteria</taxon>
        <taxon>Pseudomonadati</taxon>
        <taxon>Pseudomonadota</taxon>
        <taxon>Betaproteobacteria</taxon>
        <taxon>Burkholderiales</taxon>
        <taxon>Burkholderiaceae</taxon>
        <taxon>Ralstonia</taxon>
        <taxon>Ralstonia solanacearum species complex</taxon>
    </lineage>
</organism>